<dbReference type="AlphaFoldDB" id="A0AAV1C4D2"/>
<keyword evidence="3" id="KW-1185">Reference proteome</keyword>
<feature type="region of interest" description="Disordered" evidence="1">
    <location>
        <begin position="15"/>
        <end position="54"/>
    </location>
</feature>
<dbReference type="Proteomes" id="UP001161247">
    <property type="component" value="Chromosome 1"/>
</dbReference>
<feature type="compositionally biased region" description="Acidic residues" evidence="1">
    <location>
        <begin position="190"/>
        <end position="202"/>
    </location>
</feature>
<feature type="region of interest" description="Disordered" evidence="1">
    <location>
        <begin position="182"/>
        <end position="202"/>
    </location>
</feature>
<accession>A0AAV1C4D2</accession>
<dbReference type="EMBL" id="OX459118">
    <property type="protein sequence ID" value="CAI9089458.1"/>
    <property type="molecule type" value="Genomic_DNA"/>
</dbReference>
<evidence type="ECO:0000313" key="3">
    <source>
        <dbReference type="Proteomes" id="UP001161247"/>
    </source>
</evidence>
<gene>
    <name evidence="2" type="ORF">OLC1_LOCUS1798</name>
</gene>
<sequence length="202" mass="21808">MEIISTDPLIAKGVELQQPTLHDPKPPAKTLAARDSLSQPAETLDARDSLSQPAETLDARLKGSTSGLSAAEKETIIVDFHPSPERNENEIDVVKVHNSIPAPTTNKFSTLQDMCDGEVDLPVETKDEVENVYTEGNDVQGDKPAALMNESAPEAITVMDDKSATPSNESITDVVLSSMSQPVLGKFPDDSFEMDSQDDNED</sequence>
<organism evidence="2 3">
    <name type="scientific">Oldenlandia corymbosa var. corymbosa</name>
    <dbReference type="NCBI Taxonomy" id="529605"/>
    <lineage>
        <taxon>Eukaryota</taxon>
        <taxon>Viridiplantae</taxon>
        <taxon>Streptophyta</taxon>
        <taxon>Embryophyta</taxon>
        <taxon>Tracheophyta</taxon>
        <taxon>Spermatophyta</taxon>
        <taxon>Magnoliopsida</taxon>
        <taxon>eudicotyledons</taxon>
        <taxon>Gunneridae</taxon>
        <taxon>Pentapetalae</taxon>
        <taxon>asterids</taxon>
        <taxon>lamiids</taxon>
        <taxon>Gentianales</taxon>
        <taxon>Rubiaceae</taxon>
        <taxon>Rubioideae</taxon>
        <taxon>Spermacoceae</taxon>
        <taxon>Hedyotis-Oldenlandia complex</taxon>
        <taxon>Oldenlandia</taxon>
    </lineage>
</organism>
<proteinExistence type="predicted"/>
<protein>
    <submittedName>
        <fullName evidence="2">OLC1v1024031C1</fullName>
    </submittedName>
</protein>
<evidence type="ECO:0000256" key="1">
    <source>
        <dbReference type="SAM" id="MobiDB-lite"/>
    </source>
</evidence>
<reference evidence="2" key="1">
    <citation type="submission" date="2023-03" db="EMBL/GenBank/DDBJ databases">
        <authorList>
            <person name="Julca I."/>
        </authorList>
    </citation>
    <scope>NUCLEOTIDE SEQUENCE</scope>
</reference>
<evidence type="ECO:0000313" key="2">
    <source>
        <dbReference type="EMBL" id="CAI9089458.1"/>
    </source>
</evidence>
<name>A0AAV1C4D2_OLDCO</name>